<keyword evidence="5 8" id="KW-0812">Transmembrane</keyword>
<evidence type="ECO:0000259" key="9">
    <source>
        <dbReference type="Pfam" id="PF13231"/>
    </source>
</evidence>
<accession>Q6W3Q6</accession>
<name>Q6W3Q6_9BACT</name>
<evidence type="ECO:0000256" key="7">
    <source>
        <dbReference type="ARBA" id="ARBA00023136"/>
    </source>
</evidence>
<evidence type="ECO:0000256" key="3">
    <source>
        <dbReference type="ARBA" id="ARBA00022676"/>
    </source>
</evidence>
<dbReference type="GO" id="GO:0010041">
    <property type="term" value="P:response to iron(III) ion"/>
    <property type="evidence" value="ECO:0007669"/>
    <property type="project" value="TreeGrafter"/>
</dbReference>
<evidence type="ECO:0000256" key="8">
    <source>
        <dbReference type="SAM" id="Phobius"/>
    </source>
</evidence>
<dbReference type="GO" id="GO:0016763">
    <property type="term" value="F:pentosyltransferase activity"/>
    <property type="evidence" value="ECO:0007669"/>
    <property type="project" value="TreeGrafter"/>
</dbReference>
<evidence type="ECO:0000256" key="4">
    <source>
        <dbReference type="ARBA" id="ARBA00022679"/>
    </source>
</evidence>
<evidence type="ECO:0000256" key="1">
    <source>
        <dbReference type="ARBA" id="ARBA00004651"/>
    </source>
</evidence>
<feature type="transmembrane region" description="Helical" evidence="8">
    <location>
        <begin position="421"/>
        <end position="442"/>
    </location>
</feature>
<gene>
    <name evidence="10" type="primary">NT02AP0002</name>
</gene>
<dbReference type="PANTHER" id="PTHR33908">
    <property type="entry name" value="MANNOSYLTRANSFERASE YKCB-RELATED"/>
    <property type="match status" value="1"/>
</dbReference>
<feature type="transmembrane region" description="Helical" evidence="8">
    <location>
        <begin position="273"/>
        <end position="296"/>
    </location>
</feature>
<evidence type="ECO:0000256" key="5">
    <source>
        <dbReference type="ARBA" id="ARBA00022692"/>
    </source>
</evidence>
<dbReference type="InterPro" id="IPR038731">
    <property type="entry name" value="RgtA/B/C-like"/>
</dbReference>
<dbReference type="EMBL" id="AY312990">
    <property type="protein sequence ID" value="AAQ75125.1"/>
    <property type="molecule type" value="Genomic_DNA"/>
</dbReference>
<feature type="transmembrane region" description="Helical" evidence="8">
    <location>
        <begin position="308"/>
        <end position="325"/>
    </location>
</feature>
<protein>
    <submittedName>
        <fullName evidence="10">Dolichyl-phosphate-mannose-protein mannosyltransferase family protein</fullName>
    </submittedName>
</protein>
<reference evidence="10" key="1">
    <citation type="journal article" date="2003" name="Appl. Environ. Microbiol.">
        <title>Evidence of chemolithoautotrophy in the bacterial community associated with Alvinella pompejana, a hydrothermal vent polychaete.</title>
        <authorList>
            <person name="Campbell B.J."/>
            <person name="Stein J.L."/>
            <person name="Cary S.C."/>
        </authorList>
    </citation>
    <scope>NUCLEOTIDE SEQUENCE</scope>
</reference>
<dbReference type="GO" id="GO:0009103">
    <property type="term" value="P:lipopolysaccharide biosynthetic process"/>
    <property type="evidence" value="ECO:0007669"/>
    <property type="project" value="UniProtKB-ARBA"/>
</dbReference>
<feature type="transmembrane region" description="Helical" evidence="8">
    <location>
        <begin position="396"/>
        <end position="414"/>
    </location>
</feature>
<feature type="transmembrane region" description="Helical" evidence="8">
    <location>
        <begin position="126"/>
        <end position="146"/>
    </location>
</feature>
<comment type="subcellular location">
    <subcellularLocation>
        <location evidence="1">Cell membrane</location>
        <topology evidence="1">Multi-pass membrane protein</topology>
    </subcellularLocation>
</comment>
<keyword evidence="3 10" id="KW-0328">Glycosyltransferase</keyword>
<dbReference type="GO" id="GO:0005886">
    <property type="term" value="C:plasma membrane"/>
    <property type="evidence" value="ECO:0007669"/>
    <property type="project" value="UniProtKB-SubCell"/>
</dbReference>
<keyword evidence="6 8" id="KW-1133">Transmembrane helix</keyword>
<feature type="transmembrane region" description="Helical" evidence="8">
    <location>
        <begin position="354"/>
        <end position="376"/>
    </location>
</feature>
<evidence type="ECO:0000256" key="6">
    <source>
        <dbReference type="ARBA" id="ARBA00022989"/>
    </source>
</evidence>
<dbReference type="Pfam" id="PF13231">
    <property type="entry name" value="PMT_2"/>
    <property type="match status" value="1"/>
</dbReference>
<dbReference type="CAZy" id="GT83">
    <property type="family name" value="Glycosyltransferase Family 83"/>
</dbReference>
<dbReference type="PANTHER" id="PTHR33908:SF3">
    <property type="entry name" value="UNDECAPRENYL PHOSPHATE-ALPHA-4-AMINO-4-DEOXY-L-ARABINOSE ARABINOSYL TRANSFERASE"/>
    <property type="match status" value="1"/>
</dbReference>
<keyword evidence="7 8" id="KW-0472">Membrane</keyword>
<feature type="transmembrane region" description="Helical" evidence="8">
    <location>
        <begin position="177"/>
        <end position="209"/>
    </location>
</feature>
<feature type="domain" description="Glycosyltransferase RgtA/B/C/D-like" evidence="9">
    <location>
        <begin position="78"/>
        <end position="238"/>
    </location>
</feature>
<dbReference type="AlphaFoldDB" id="Q6W3Q6"/>
<sequence length="521" mass="60553">MYSFSTFFIILSKNRKFYTMRRVYTLFLLLTAILSLILPLDIAPLFDLDEGAFSEATREMLVGGDYITTYLNGELRFDKPILIYWLQLISIKFFGIDEFAFRLPSALASLIWSFSIFWFTNRFFGLRRAFFASFFMLTILQINIISKASIADALLNMFISLSMFSIYIYYSNNRKKYLYLAFLSIALGTLTKGPVAIMIPLVVTLIFYIIDGKFRDWLKMIFDPIGVLLFFSIALPWYIAEYMAQGDAFIDGFFIKHNIGRFSSAMEKHGGGIFYFIPVLLVGFLPFTSFIFNIFSDIKSIIKDKLKLYLIVWFSFVFIFFSFSGTKLPHYIIYGYTPLFILGSLYIDKYNKNLIVYPTLVLLSILILLPDIANIIKKSIDDRFIALIIEDSYDIFDIWYRISILFLIGLITFSKRLNSDIFLILSGFIMVFLVNFIAIPTYGELMQEPIKNGGLLARNRGYQVVMYRVNVPSFNVYYGGVVLKRKPRSGDIVFTKFTKLEDFKEYKILYRDGGFVLIELY</sequence>
<keyword evidence="2" id="KW-1003">Cell membrane</keyword>
<evidence type="ECO:0000256" key="2">
    <source>
        <dbReference type="ARBA" id="ARBA00022475"/>
    </source>
</evidence>
<feature type="transmembrane region" description="Helical" evidence="8">
    <location>
        <begin position="153"/>
        <end position="171"/>
    </location>
</feature>
<evidence type="ECO:0000313" key="10">
    <source>
        <dbReference type="EMBL" id="AAQ75125.1"/>
    </source>
</evidence>
<feature type="transmembrane region" description="Helical" evidence="8">
    <location>
        <begin position="221"/>
        <end position="239"/>
    </location>
</feature>
<organism evidence="10">
    <name type="scientific">Alvinella pompejana epibiont 6C6</name>
    <dbReference type="NCBI Taxonomy" id="244799"/>
    <lineage>
        <taxon>Bacteria</taxon>
        <taxon>Pseudomonadati</taxon>
        <taxon>Campylobacterota</taxon>
    </lineage>
</organism>
<dbReference type="InterPro" id="IPR050297">
    <property type="entry name" value="LipidA_mod_glycosyltrf_83"/>
</dbReference>
<proteinExistence type="predicted"/>
<feature type="transmembrane region" description="Helical" evidence="8">
    <location>
        <begin position="331"/>
        <end position="347"/>
    </location>
</feature>
<keyword evidence="4 10" id="KW-0808">Transferase</keyword>